<feature type="transmembrane region" description="Helical" evidence="1">
    <location>
        <begin position="7"/>
        <end position="27"/>
    </location>
</feature>
<keyword evidence="1" id="KW-0472">Membrane</keyword>
<keyword evidence="1" id="KW-1133">Transmembrane helix</keyword>
<name>A0A7G9RFJ1_9ACTN</name>
<gene>
    <name evidence="2" type="ORF">H9L09_08570</name>
</gene>
<dbReference type="Proteomes" id="UP000515947">
    <property type="component" value="Chromosome"/>
</dbReference>
<organism evidence="2 3">
    <name type="scientific">Nocardioides mesophilus</name>
    <dbReference type="NCBI Taxonomy" id="433659"/>
    <lineage>
        <taxon>Bacteria</taxon>
        <taxon>Bacillati</taxon>
        <taxon>Actinomycetota</taxon>
        <taxon>Actinomycetes</taxon>
        <taxon>Propionibacteriales</taxon>
        <taxon>Nocardioidaceae</taxon>
        <taxon>Nocardioides</taxon>
    </lineage>
</organism>
<evidence type="ECO:0000313" key="2">
    <source>
        <dbReference type="EMBL" id="QNN54366.1"/>
    </source>
</evidence>
<sequence>MQLRRALGQYVVAVVLFLVLDLIWLTAIASDLYDRLLGDLLAEQPNVLAAVAFYALFVAGLVHFVIAPAAARRSVGRAARDGAFFGLVTYATWDLTNLAVLDGFPASLVVIDLTWGAVLAAAVSAGTVALWPRVGARLGSAEGDGQ</sequence>
<keyword evidence="3" id="KW-1185">Reference proteome</keyword>
<dbReference type="EMBL" id="CP060713">
    <property type="protein sequence ID" value="QNN54366.1"/>
    <property type="molecule type" value="Genomic_DNA"/>
</dbReference>
<keyword evidence="1" id="KW-0812">Transmembrane</keyword>
<feature type="transmembrane region" description="Helical" evidence="1">
    <location>
        <begin position="47"/>
        <end position="71"/>
    </location>
</feature>
<evidence type="ECO:0000313" key="3">
    <source>
        <dbReference type="Proteomes" id="UP000515947"/>
    </source>
</evidence>
<evidence type="ECO:0000256" key="1">
    <source>
        <dbReference type="SAM" id="Phobius"/>
    </source>
</evidence>
<feature type="transmembrane region" description="Helical" evidence="1">
    <location>
        <begin position="83"/>
        <end position="101"/>
    </location>
</feature>
<reference evidence="2 3" key="1">
    <citation type="submission" date="2020-08" db="EMBL/GenBank/DDBJ databases">
        <title>Genome sequence of Nocardioides mesophilus KACC 16243T.</title>
        <authorList>
            <person name="Hyun D.-W."/>
            <person name="Bae J.-W."/>
        </authorList>
    </citation>
    <scope>NUCLEOTIDE SEQUENCE [LARGE SCALE GENOMIC DNA]</scope>
    <source>
        <strain evidence="2 3">KACC 16243</strain>
    </source>
</reference>
<dbReference type="KEGG" id="nmes:H9L09_08570"/>
<dbReference type="Pfam" id="PF09945">
    <property type="entry name" value="DUF2177"/>
    <property type="match status" value="1"/>
</dbReference>
<dbReference type="AlphaFoldDB" id="A0A7G9RFJ1"/>
<feature type="transmembrane region" description="Helical" evidence="1">
    <location>
        <begin position="113"/>
        <end position="131"/>
    </location>
</feature>
<proteinExistence type="predicted"/>
<protein>
    <submittedName>
        <fullName evidence="2">DUF2177 family protein</fullName>
    </submittedName>
</protein>
<dbReference type="RefSeq" id="WP_187580206.1">
    <property type="nucleotide sequence ID" value="NZ_CP060713.1"/>
</dbReference>
<dbReference type="InterPro" id="IPR018687">
    <property type="entry name" value="DUF2177_membr"/>
</dbReference>
<accession>A0A7G9RFJ1</accession>